<accession>A0A6A5VHM6</accession>
<dbReference type="EMBL" id="ML976665">
    <property type="protein sequence ID" value="KAF1976714.1"/>
    <property type="molecule type" value="Genomic_DNA"/>
</dbReference>
<proteinExistence type="predicted"/>
<reference evidence="1" key="1">
    <citation type="journal article" date="2020" name="Stud. Mycol.">
        <title>101 Dothideomycetes genomes: a test case for predicting lifestyles and emergence of pathogens.</title>
        <authorList>
            <person name="Haridas S."/>
            <person name="Albert R."/>
            <person name="Binder M."/>
            <person name="Bloem J."/>
            <person name="Labutti K."/>
            <person name="Salamov A."/>
            <person name="Andreopoulos B."/>
            <person name="Baker S."/>
            <person name="Barry K."/>
            <person name="Bills G."/>
            <person name="Bluhm B."/>
            <person name="Cannon C."/>
            <person name="Castanera R."/>
            <person name="Culley D."/>
            <person name="Daum C."/>
            <person name="Ezra D."/>
            <person name="Gonzalez J."/>
            <person name="Henrissat B."/>
            <person name="Kuo A."/>
            <person name="Liang C."/>
            <person name="Lipzen A."/>
            <person name="Lutzoni F."/>
            <person name="Magnuson J."/>
            <person name="Mondo S."/>
            <person name="Nolan M."/>
            <person name="Ohm R."/>
            <person name="Pangilinan J."/>
            <person name="Park H.-J."/>
            <person name="Ramirez L."/>
            <person name="Alfaro M."/>
            <person name="Sun H."/>
            <person name="Tritt A."/>
            <person name="Yoshinaga Y."/>
            <person name="Zwiers L.-H."/>
            <person name="Turgeon B."/>
            <person name="Goodwin S."/>
            <person name="Spatafora J."/>
            <person name="Crous P."/>
            <person name="Grigoriev I."/>
        </authorList>
    </citation>
    <scope>NUCLEOTIDE SEQUENCE</scope>
    <source>
        <strain evidence="1">CBS 107.79</strain>
    </source>
</reference>
<dbReference type="AlphaFoldDB" id="A0A6A5VHM6"/>
<evidence type="ECO:0000313" key="1">
    <source>
        <dbReference type="EMBL" id="KAF1976714.1"/>
    </source>
</evidence>
<gene>
    <name evidence="1" type="ORF">BU23DRAFT_454581</name>
</gene>
<evidence type="ECO:0000313" key="2">
    <source>
        <dbReference type="Proteomes" id="UP000800036"/>
    </source>
</evidence>
<organism evidence="1 2">
    <name type="scientific">Bimuria novae-zelandiae CBS 107.79</name>
    <dbReference type="NCBI Taxonomy" id="1447943"/>
    <lineage>
        <taxon>Eukaryota</taxon>
        <taxon>Fungi</taxon>
        <taxon>Dikarya</taxon>
        <taxon>Ascomycota</taxon>
        <taxon>Pezizomycotina</taxon>
        <taxon>Dothideomycetes</taxon>
        <taxon>Pleosporomycetidae</taxon>
        <taxon>Pleosporales</taxon>
        <taxon>Massarineae</taxon>
        <taxon>Didymosphaeriaceae</taxon>
        <taxon>Bimuria</taxon>
    </lineage>
</organism>
<dbReference type="OrthoDB" id="3760882at2759"/>
<keyword evidence="2" id="KW-1185">Reference proteome</keyword>
<name>A0A6A5VHM6_9PLEO</name>
<sequence>MVLRGHYANPGITRTDTVLVQFWTNVSTEGRMEEKAIANFSSVLGIHPQELAYRTAYNYTPFLSALLWVGRLIVLEYALPLHAYHTLQIPWPERATYLSHVERLCSQIWPKYLQRGSSSPIGYLIERLQHGRAVAKHEGARTNISWLSDGLTLGIDGF</sequence>
<protein>
    <submittedName>
        <fullName evidence="1">Uncharacterized protein</fullName>
    </submittedName>
</protein>
<dbReference type="Proteomes" id="UP000800036">
    <property type="component" value="Unassembled WGS sequence"/>
</dbReference>